<name>A0A0A9F2U6_ARUDO</name>
<sequence>MCTLETVQFRSSVGCPRETRILQPII</sequence>
<proteinExistence type="predicted"/>
<dbReference type="EMBL" id="GBRH01191274">
    <property type="protein sequence ID" value="JAE06622.1"/>
    <property type="molecule type" value="Transcribed_RNA"/>
</dbReference>
<reference evidence="1" key="2">
    <citation type="journal article" date="2015" name="Data Brief">
        <title>Shoot transcriptome of the giant reed, Arundo donax.</title>
        <authorList>
            <person name="Barrero R.A."/>
            <person name="Guerrero F.D."/>
            <person name="Moolhuijzen P."/>
            <person name="Goolsby J.A."/>
            <person name="Tidwell J."/>
            <person name="Bellgard S.E."/>
            <person name="Bellgard M.I."/>
        </authorList>
    </citation>
    <scope>NUCLEOTIDE SEQUENCE</scope>
    <source>
        <tissue evidence="1">Shoot tissue taken approximately 20 cm above the soil surface</tissue>
    </source>
</reference>
<evidence type="ECO:0000313" key="1">
    <source>
        <dbReference type="EMBL" id="JAE06622.1"/>
    </source>
</evidence>
<protein>
    <submittedName>
        <fullName evidence="1">Uncharacterized protein</fullName>
    </submittedName>
</protein>
<dbReference type="AlphaFoldDB" id="A0A0A9F2U6"/>
<organism evidence="1">
    <name type="scientific">Arundo donax</name>
    <name type="common">Giant reed</name>
    <name type="synonym">Donax arundinaceus</name>
    <dbReference type="NCBI Taxonomy" id="35708"/>
    <lineage>
        <taxon>Eukaryota</taxon>
        <taxon>Viridiplantae</taxon>
        <taxon>Streptophyta</taxon>
        <taxon>Embryophyta</taxon>
        <taxon>Tracheophyta</taxon>
        <taxon>Spermatophyta</taxon>
        <taxon>Magnoliopsida</taxon>
        <taxon>Liliopsida</taxon>
        <taxon>Poales</taxon>
        <taxon>Poaceae</taxon>
        <taxon>PACMAD clade</taxon>
        <taxon>Arundinoideae</taxon>
        <taxon>Arundineae</taxon>
        <taxon>Arundo</taxon>
    </lineage>
</organism>
<reference evidence="1" key="1">
    <citation type="submission" date="2014-09" db="EMBL/GenBank/DDBJ databases">
        <authorList>
            <person name="Magalhaes I.L.F."/>
            <person name="Oliveira U."/>
            <person name="Santos F.R."/>
            <person name="Vidigal T.H.D.A."/>
            <person name="Brescovit A.D."/>
            <person name="Santos A.J."/>
        </authorList>
    </citation>
    <scope>NUCLEOTIDE SEQUENCE</scope>
    <source>
        <tissue evidence="1">Shoot tissue taken approximately 20 cm above the soil surface</tissue>
    </source>
</reference>
<accession>A0A0A9F2U6</accession>